<dbReference type="RefSeq" id="WP_160202772.1">
    <property type="nucleotide sequence ID" value="NZ_QXWK01000025.1"/>
</dbReference>
<dbReference type="AlphaFoldDB" id="A0A845QM29"/>
<protein>
    <recommendedName>
        <fullName evidence="3">Flp pilus assembly protein, ATPase CpaE</fullName>
    </recommendedName>
</protein>
<dbReference type="EMBL" id="QXWK01000025">
    <property type="protein sequence ID" value="NBH62484.1"/>
    <property type="molecule type" value="Genomic_DNA"/>
</dbReference>
<dbReference type="Proteomes" id="UP000446866">
    <property type="component" value="Unassembled WGS sequence"/>
</dbReference>
<evidence type="ECO:0000313" key="2">
    <source>
        <dbReference type="Proteomes" id="UP000446866"/>
    </source>
</evidence>
<proteinExistence type="predicted"/>
<dbReference type="InterPro" id="IPR027417">
    <property type="entry name" value="P-loop_NTPase"/>
</dbReference>
<comment type="caution">
    <text evidence="1">The sequence shown here is derived from an EMBL/GenBank/DDBJ whole genome shotgun (WGS) entry which is preliminary data.</text>
</comment>
<reference evidence="1 2" key="1">
    <citation type="submission" date="2018-08" db="EMBL/GenBank/DDBJ databases">
        <title>Murine metabolic-syndrome-specific gut microbial biobank.</title>
        <authorList>
            <person name="Liu C."/>
        </authorList>
    </citation>
    <scope>NUCLEOTIDE SEQUENCE [LARGE SCALE GENOMIC DNA]</scope>
    <source>
        <strain evidence="1 2">28</strain>
    </source>
</reference>
<gene>
    <name evidence="1" type="ORF">D0435_12575</name>
</gene>
<dbReference type="SUPFAM" id="SSF52540">
    <property type="entry name" value="P-loop containing nucleoside triphosphate hydrolases"/>
    <property type="match status" value="1"/>
</dbReference>
<accession>A0A845QM29</accession>
<organism evidence="1 2">
    <name type="scientific">Anaerotruncus colihominis</name>
    <dbReference type="NCBI Taxonomy" id="169435"/>
    <lineage>
        <taxon>Bacteria</taxon>
        <taxon>Bacillati</taxon>
        <taxon>Bacillota</taxon>
        <taxon>Clostridia</taxon>
        <taxon>Eubacteriales</taxon>
        <taxon>Oscillospiraceae</taxon>
        <taxon>Anaerotruncus</taxon>
    </lineage>
</organism>
<sequence>MKKIIGFFGGDNQVGTTMIAQSFAEVLQQRGNKVLYLMGSGKFGEEFLPLSSRHSIDDLKASIRSGKVTAEDMYQNLEEVRGLWVLPGVRNQLAAGYFTENTFEVLLSEIGDDFDYTVIDGGSDANLGITISALNTADHRFFMTTQQSKSIRRLILLQKNIVQPLGKGGDLVINKYLKDPALLLKNDILSLCEIEEAFTVPYVEYGWQAEMENKSLLRYGKFARGVETLADVFEPAGKKEGIWKKHFL</sequence>
<keyword evidence="2" id="KW-1185">Reference proteome</keyword>
<name>A0A845QM29_9FIRM</name>
<dbReference type="Gene3D" id="3.40.50.300">
    <property type="entry name" value="P-loop containing nucleotide triphosphate hydrolases"/>
    <property type="match status" value="1"/>
</dbReference>
<evidence type="ECO:0008006" key="3">
    <source>
        <dbReference type="Google" id="ProtNLM"/>
    </source>
</evidence>
<evidence type="ECO:0000313" key="1">
    <source>
        <dbReference type="EMBL" id="NBH62484.1"/>
    </source>
</evidence>